<evidence type="ECO:0000256" key="1">
    <source>
        <dbReference type="SAM" id="MobiDB-lite"/>
    </source>
</evidence>
<dbReference type="EMBL" id="BMAT01007879">
    <property type="protein sequence ID" value="GFR73323.1"/>
    <property type="molecule type" value="Genomic_DNA"/>
</dbReference>
<sequence>MANRRHGLRPKLPQKRVKPSAKTNAEKCRDYRARLKAEDPEKDEERRRKNHANAKKWQNSLGPEEKERQKELSRQRQQKRRQKLREIKKDSPFPSAKSKPRAQSTPTRSAAKLMVVKAGHKREQARIRQARRREKIRANPQKHSREKEKRRKTYQDKKMFKRLLIEKEKESEKDPGEGIKEEIGLFLSDY</sequence>
<feature type="compositionally biased region" description="Basic and acidic residues" evidence="1">
    <location>
        <begin position="63"/>
        <end position="74"/>
    </location>
</feature>
<evidence type="ECO:0008006" key="4">
    <source>
        <dbReference type="Google" id="ProtNLM"/>
    </source>
</evidence>
<dbReference type="Proteomes" id="UP000762676">
    <property type="component" value="Unassembled WGS sequence"/>
</dbReference>
<feature type="compositionally biased region" description="Basic residues" evidence="1">
    <location>
        <begin position="1"/>
        <end position="19"/>
    </location>
</feature>
<accession>A0AAV4FKX8</accession>
<evidence type="ECO:0000313" key="2">
    <source>
        <dbReference type="EMBL" id="GFR73323.1"/>
    </source>
</evidence>
<feature type="region of interest" description="Disordered" evidence="1">
    <location>
        <begin position="1"/>
        <end position="159"/>
    </location>
</feature>
<comment type="caution">
    <text evidence="2">The sequence shown here is derived from an EMBL/GenBank/DDBJ whole genome shotgun (WGS) entry which is preliminary data.</text>
</comment>
<gene>
    <name evidence="2" type="ORF">ElyMa_003864900</name>
</gene>
<keyword evidence="3" id="KW-1185">Reference proteome</keyword>
<proteinExistence type="predicted"/>
<reference evidence="2 3" key="1">
    <citation type="journal article" date="2021" name="Elife">
        <title>Chloroplast acquisition without the gene transfer in kleptoplastic sea slugs, Plakobranchus ocellatus.</title>
        <authorList>
            <person name="Maeda T."/>
            <person name="Takahashi S."/>
            <person name="Yoshida T."/>
            <person name="Shimamura S."/>
            <person name="Takaki Y."/>
            <person name="Nagai Y."/>
            <person name="Toyoda A."/>
            <person name="Suzuki Y."/>
            <person name="Arimoto A."/>
            <person name="Ishii H."/>
            <person name="Satoh N."/>
            <person name="Nishiyama T."/>
            <person name="Hasebe M."/>
            <person name="Maruyama T."/>
            <person name="Minagawa J."/>
            <person name="Obokata J."/>
            <person name="Shigenobu S."/>
        </authorList>
    </citation>
    <scope>NUCLEOTIDE SEQUENCE [LARGE SCALE GENOMIC DNA]</scope>
</reference>
<organism evidence="2 3">
    <name type="scientific">Elysia marginata</name>
    <dbReference type="NCBI Taxonomy" id="1093978"/>
    <lineage>
        <taxon>Eukaryota</taxon>
        <taxon>Metazoa</taxon>
        <taxon>Spiralia</taxon>
        <taxon>Lophotrochozoa</taxon>
        <taxon>Mollusca</taxon>
        <taxon>Gastropoda</taxon>
        <taxon>Heterobranchia</taxon>
        <taxon>Euthyneura</taxon>
        <taxon>Panpulmonata</taxon>
        <taxon>Sacoglossa</taxon>
        <taxon>Placobranchoidea</taxon>
        <taxon>Plakobranchidae</taxon>
        <taxon>Elysia</taxon>
    </lineage>
</organism>
<protein>
    <recommendedName>
        <fullName evidence="4">Coiled-coil domain-containing protein 86</fullName>
    </recommendedName>
</protein>
<name>A0AAV4FKX8_9GAST</name>
<feature type="compositionally biased region" description="Basic and acidic residues" evidence="1">
    <location>
        <begin position="24"/>
        <end position="47"/>
    </location>
</feature>
<feature type="compositionally biased region" description="Basic and acidic residues" evidence="1">
    <location>
        <begin position="143"/>
        <end position="159"/>
    </location>
</feature>
<evidence type="ECO:0000313" key="3">
    <source>
        <dbReference type="Proteomes" id="UP000762676"/>
    </source>
</evidence>
<dbReference type="AlphaFoldDB" id="A0AAV4FKX8"/>
<feature type="compositionally biased region" description="Basic residues" evidence="1">
    <location>
        <begin position="128"/>
        <end position="142"/>
    </location>
</feature>